<evidence type="ECO:0000256" key="5">
    <source>
        <dbReference type="ARBA" id="ARBA00022984"/>
    </source>
</evidence>
<dbReference type="GO" id="GO:0071555">
    <property type="term" value="P:cell wall organization"/>
    <property type="evidence" value="ECO:0007669"/>
    <property type="project" value="UniProtKB-UniRule"/>
</dbReference>
<evidence type="ECO:0000256" key="9">
    <source>
        <dbReference type="ARBA" id="ARBA00061532"/>
    </source>
</evidence>
<feature type="transmembrane region" description="Helical" evidence="10">
    <location>
        <begin position="406"/>
        <end position="424"/>
    </location>
</feature>
<dbReference type="GO" id="GO:0009252">
    <property type="term" value="P:peptidoglycan biosynthetic process"/>
    <property type="evidence" value="ECO:0007669"/>
    <property type="project" value="UniProtKB-UniRule"/>
</dbReference>
<protein>
    <recommendedName>
        <fullName evidence="10">Probable lipid II flippase MurJ</fullName>
    </recommendedName>
</protein>
<dbReference type="InterPro" id="IPR051050">
    <property type="entry name" value="Lipid_II_flippase_MurJ/MviN"/>
</dbReference>
<dbReference type="GO" id="GO:0005886">
    <property type="term" value="C:plasma membrane"/>
    <property type="evidence" value="ECO:0007669"/>
    <property type="project" value="UniProtKB-SubCell"/>
</dbReference>
<comment type="subcellular location">
    <subcellularLocation>
        <location evidence="10">Cell inner membrane</location>
        <topology evidence="10">Multi-pass membrane protein</topology>
    </subcellularLocation>
    <subcellularLocation>
        <location evidence="1">Cell membrane</location>
        <topology evidence="1">Multi-pass membrane protein</topology>
    </subcellularLocation>
</comment>
<evidence type="ECO:0000256" key="10">
    <source>
        <dbReference type="HAMAP-Rule" id="MF_02078"/>
    </source>
</evidence>
<evidence type="ECO:0000256" key="8">
    <source>
        <dbReference type="ARBA" id="ARBA00060041"/>
    </source>
</evidence>
<feature type="transmembrane region" description="Helical" evidence="10">
    <location>
        <begin position="159"/>
        <end position="180"/>
    </location>
</feature>
<keyword evidence="10 11" id="KW-0961">Cell wall biogenesis/degradation</keyword>
<dbReference type="STRING" id="364032.SAMN05443662_1386"/>
<keyword evidence="7 10" id="KW-0472">Membrane</keyword>
<keyword evidence="6 10" id="KW-1133">Transmembrane helix</keyword>
<dbReference type="GO" id="GO:0034204">
    <property type="term" value="P:lipid translocation"/>
    <property type="evidence" value="ECO:0007669"/>
    <property type="project" value="TreeGrafter"/>
</dbReference>
<keyword evidence="5 10" id="KW-0573">Peptidoglycan synthesis</keyword>
<dbReference type="PRINTS" id="PR01806">
    <property type="entry name" value="VIRFACTRMVIN"/>
</dbReference>
<dbReference type="PANTHER" id="PTHR47019">
    <property type="entry name" value="LIPID II FLIPPASE MURJ"/>
    <property type="match status" value="1"/>
</dbReference>
<feature type="transmembrane region" description="Helical" evidence="10">
    <location>
        <begin position="351"/>
        <end position="374"/>
    </location>
</feature>
<evidence type="ECO:0000313" key="12">
    <source>
        <dbReference type="EMBL" id="SIO08026.1"/>
    </source>
</evidence>
<feature type="transmembrane region" description="Helical" evidence="10">
    <location>
        <begin position="310"/>
        <end position="331"/>
    </location>
</feature>
<reference evidence="12 13" key="1">
    <citation type="submission" date="2016-11" db="EMBL/GenBank/DDBJ databases">
        <authorList>
            <person name="Jaros S."/>
            <person name="Januszkiewicz K."/>
            <person name="Wedrychowicz H."/>
        </authorList>
    </citation>
    <scope>NUCLEOTIDE SEQUENCE [LARGE SCALE GENOMIC DNA]</scope>
    <source>
        <strain evidence="12 13">DSM 17737</strain>
    </source>
</reference>
<gene>
    <name evidence="10" type="primary">murJ</name>
    <name evidence="12" type="ORF">SAMN05443662_1386</name>
</gene>
<evidence type="ECO:0000256" key="7">
    <source>
        <dbReference type="ARBA" id="ARBA00023136"/>
    </source>
</evidence>
<dbReference type="UniPathway" id="UPA00219"/>
<feature type="transmembrane region" description="Helical" evidence="10">
    <location>
        <begin position="436"/>
        <end position="456"/>
    </location>
</feature>
<dbReference type="Pfam" id="PF03023">
    <property type="entry name" value="MurJ"/>
    <property type="match status" value="1"/>
</dbReference>
<dbReference type="GO" id="GO:0015648">
    <property type="term" value="F:lipid-linked peptidoglycan transporter activity"/>
    <property type="evidence" value="ECO:0007669"/>
    <property type="project" value="UniProtKB-UniRule"/>
</dbReference>
<feature type="transmembrane region" description="Helical" evidence="10">
    <location>
        <begin position="132"/>
        <end position="152"/>
    </location>
</feature>
<dbReference type="PANTHER" id="PTHR47019:SF1">
    <property type="entry name" value="LIPID II FLIPPASE MURJ"/>
    <property type="match status" value="1"/>
</dbReference>
<feature type="transmembrane region" description="Helical" evidence="10">
    <location>
        <begin position="89"/>
        <end position="112"/>
    </location>
</feature>
<dbReference type="HAMAP" id="MF_02078">
    <property type="entry name" value="MurJ_MviN"/>
    <property type="match status" value="1"/>
</dbReference>
<name>A0A1N6GKI7_9GAMM</name>
<accession>A0A1N6GKI7</accession>
<keyword evidence="10 11" id="KW-0813">Transport</keyword>
<dbReference type="CDD" id="cd13123">
    <property type="entry name" value="MATE_MurJ_like"/>
    <property type="match status" value="1"/>
</dbReference>
<evidence type="ECO:0000256" key="2">
    <source>
        <dbReference type="ARBA" id="ARBA00022475"/>
    </source>
</evidence>
<feature type="transmembrane region" description="Helical" evidence="10">
    <location>
        <begin position="186"/>
        <end position="207"/>
    </location>
</feature>
<evidence type="ECO:0000256" key="1">
    <source>
        <dbReference type="ARBA" id="ARBA00004651"/>
    </source>
</evidence>
<comment type="function">
    <text evidence="8 10 11">Involved in peptidoglycan biosynthesis. Transports lipid-linked peptidoglycan precursors from the inner to the outer leaflet of the cytoplasmic membrane.</text>
</comment>
<keyword evidence="2 10" id="KW-1003">Cell membrane</keyword>
<evidence type="ECO:0000256" key="4">
    <source>
        <dbReference type="ARBA" id="ARBA00022960"/>
    </source>
</evidence>
<organism evidence="12 13">
    <name type="scientific">Sulfurivirga caldicuralii</name>
    <dbReference type="NCBI Taxonomy" id="364032"/>
    <lineage>
        <taxon>Bacteria</taxon>
        <taxon>Pseudomonadati</taxon>
        <taxon>Pseudomonadota</taxon>
        <taxon>Gammaproteobacteria</taxon>
        <taxon>Thiotrichales</taxon>
        <taxon>Piscirickettsiaceae</taxon>
        <taxon>Sulfurivirga</taxon>
    </lineage>
</organism>
<dbReference type="Proteomes" id="UP000198461">
    <property type="component" value="Unassembled WGS sequence"/>
</dbReference>
<keyword evidence="4 10" id="KW-0133">Cell shape</keyword>
<dbReference type="NCBIfam" id="TIGR01695">
    <property type="entry name" value="murJ_mviN"/>
    <property type="match status" value="1"/>
</dbReference>
<keyword evidence="13" id="KW-1185">Reference proteome</keyword>
<evidence type="ECO:0000256" key="3">
    <source>
        <dbReference type="ARBA" id="ARBA00022692"/>
    </source>
</evidence>
<evidence type="ECO:0000256" key="11">
    <source>
        <dbReference type="PIRNR" id="PIRNR002869"/>
    </source>
</evidence>
<feature type="transmembrane region" description="Helical" evidence="10">
    <location>
        <begin position="381"/>
        <end position="400"/>
    </location>
</feature>
<feature type="transmembrane region" description="Helical" evidence="10">
    <location>
        <begin position="271"/>
        <end position="289"/>
    </location>
</feature>
<dbReference type="InterPro" id="IPR004268">
    <property type="entry name" value="MurJ"/>
</dbReference>
<dbReference type="AlphaFoldDB" id="A0A1N6GKI7"/>
<feature type="transmembrane region" description="Helical" evidence="10">
    <location>
        <begin position="20"/>
        <end position="43"/>
    </location>
</feature>
<dbReference type="PIRSF" id="PIRSF002869">
    <property type="entry name" value="MviN"/>
    <property type="match status" value="1"/>
</dbReference>
<proteinExistence type="inferred from homology"/>
<comment type="similarity">
    <text evidence="9 10 11">Belongs to the MurJ/MviN family.</text>
</comment>
<dbReference type="GO" id="GO:0008360">
    <property type="term" value="P:regulation of cell shape"/>
    <property type="evidence" value="ECO:0007669"/>
    <property type="project" value="UniProtKB-UniRule"/>
</dbReference>
<sequence>MLKNLFTVSSMTLVSRILGFVRDMVIARYFGASAGADAFFVAFKIPNFFRRLFAEGAFSQAFVPVLSEAKEKAGMERVRHLVDAISFRLLMALLLVIGIGMVFSDAVIWLFAPGFHAEPFKFQLTAEMLRITFPYLLFISLVALSSAILNTYNHFAVPAFTPVLLNLTLIAAAIGLSPHFDIPVLALAWGVLLAGILQLALHLPFLWRLGLLPRPRPIDDPGVNEVKRLMLPALFGVSVAQINLLIDTVLASFLVTGSVSWLYYADRLMEFPLGVFGIALATVALPGLSRAAARTDWHAYRAQIDTALRLIWLVGVPASLGLMLLAAPLLATLFQYGAFTPEDVMQSSRALMAYALGLVGFMLVKVLAPAFYALKDMKTPVRIAVIALVVNTVLNLVFIFPLAHVGLALATSLAAFVNAGLLYHHLRGTHFERHEGWRALLWRGVLAMGGMVAWLLLWTPSTTDWLSADAWHRIGWLAALVVSAVALYGALLWLLGVRLHHVRLYRGED</sequence>
<keyword evidence="10" id="KW-0997">Cell inner membrane</keyword>
<comment type="pathway">
    <text evidence="10">Cell wall biogenesis; peptidoglycan biosynthesis.</text>
</comment>
<feature type="transmembrane region" description="Helical" evidence="10">
    <location>
        <begin position="244"/>
        <end position="265"/>
    </location>
</feature>
<dbReference type="EMBL" id="FSRE01000003">
    <property type="protein sequence ID" value="SIO08026.1"/>
    <property type="molecule type" value="Genomic_DNA"/>
</dbReference>
<feature type="transmembrane region" description="Helical" evidence="10">
    <location>
        <begin position="476"/>
        <end position="496"/>
    </location>
</feature>
<dbReference type="RefSeq" id="WP_268807733.1">
    <property type="nucleotide sequence ID" value="NZ_FSRE01000003.1"/>
</dbReference>
<evidence type="ECO:0000256" key="6">
    <source>
        <dbReference type="ARBA" id="ARBA00022989"/>
    </source>
</evidence>
<keyword evidence="3 10" id="KW-0812">Transmembrane</keyword>
<evidence type="ECO:0000313" key="13">
    <source>
        <dbReference type="Proteomes" id="UP000198461"/>
    </source>
</evidence>